<evidence type="ECO:0000313" key="1">
    <source>
        <dbReference type="EMBL" id="KAJ2986758.1"/>
    </source>
</evidence>
<name>A0ACC1P4F9_9PEZI</name>
<protein>
    <submittedName>
        <fullName evidence="1">Uncharacterized protein</fullName>
    </submittedName>
</protein>
<organism evidence="1 2">
    <name type="scientific">Xylaria curta</name>
    <dbReference type="NCBI Taxonomy" id="42375"/>
    <lineage>
        <taxon>Eukaryota</taxon>
        <taxon>Fungi</taxon>
        <taxon>Dikarya</taxon>
        <taxon>Ascomycota</taxon>
        <taxon>Pezizomycotina</taxon>
        <taxon>Sordariomycetes</taxon>
        <taxon>Xylariomycetidae</taxon>
        <taxon>Xylariales</taxon>
        <taxon>Xylariaceae</taxon>
        <taxon>Xylaria</taxon>
    </lineage>
</organism>
<proteinExistence type="predicted"/>
<accession>A0ACC1P4F9</accession>
<sequence>MDTISKLNAAVLSVPNELTVAAANFNLDFSLMKVEAPKEFHGVRDALSSYRRDKAEEGQPHITARKLGALFEALVPPIPNLIQAYGIRASAISSRSGVETKNSSIGLFAAQAGIDGTNIWAAATSGRGALAVHLLACMLARIWKSHEAISLWVELVDRRKQEISDTYNNGNATEIAAIMASQQTFSRQQLAHWDNSARSWLQTADVDRRLQQTQLMLIINNVQVPVNLVADPYKSVISAWTSAMCAMELLVQGIPQQVQDGAVLLAMSSWHLYPNMEVLVDEIKPVNLNDELMKGGLITISAHRAGSNKEGVFWSLPLSRMRYYSPPVMAERHLSSATSRITMAEFWIVVLGIVLSQWHAICPDTEKCCRFIISLSGCVNKPFTSVLWLKCLADAAVQYTNAKTADRRQAEKLLGLGMRRCKSFLNDPGRDPPSFFGLSPFPILLNMASGVEEQIKIMRTISQTLQVSGQDLLIRYTKKTTTHRQMRVGGRLRYFLATALPQSETPRGDYEPLAKRQCHGTASRHCRWIVSDFDWSETACDGFDCSCVSKDGPKCACAESGFACSLSCHMDLESLSRCTSESHSKPRKRCEGDSECHGDCSDCYLRSYVSKLESSGEHCCFLQRNDFRYIDDWHFMLESPTKDSPTYYNYLLGEPDGVSIFKRDKSCITSYLPDALGPLASLDEIEDVLNNHSLDVKKLRLHFEDWWSGEVGDSPLENIEQLCSFRALVFANELYESLEGSTINIEAMNVPLYTAAWARWAFHPYLPQDGESLLSSPPPIPVAGSPERTLSSSYTNIQSGETSQGDENLRDIEASVAYPFLPGGSPCGGQQNDPTDRLAASFACIAMFETGEFNINPNSLQGVMALSAGDSIYVASDLISDPSENTNAHPVRRVFGNIGPEFLAPDRSYALQWALRGQLFWHFEDNFSGTSLHLSFTDFEMPFDVGVRGLRDTLAVLVESLVSVNDRGMHVGDLDIISMLRSEYLTLMRECSHQIGMAAQSDLEGLISIDSWAEFFDLPTSTGIVRAHGNWQARLAIATASIQRKKRTLVLPQNPCLQCIRSRGDITNFDIIVA</sequence>
<gene>
    <name evidence="1" type="ORF">NUW58_g4875</name>
</gene>
<comment type="caution">
    <text evidence="1">The sequence shown here is derived from an EMBL/GenBank/DDBJ whole genome shotgun (WGS) entry which is preliminary data.</text>
</comment>
<keyword evidence="2" id="KW-1185">Reference proteome</keyword>
<reference evidence="1" key="1">
    <citation type="submission" date="2022-10" db="EMBL/GenBank/DDBJ databases">
        <title>Genome Sequence of Xylaria curta.</title>
        <authorList>
            <person name="Buettner E."/>
        </authorList>
    </citation>
    <scope>NUCLEOTIDE SEQUENCE</scope>
    <source>
        <strain evidence="1">Babe10</strain>
    </source>
</reference>
<dbReference type="Proteomes" id="UP001143856">
    <property type="component" value="Unassembled WGS sequence"/>
</dbReference>
<evidence type="ECO:0000313" key="2">
    <source>
        <dbReference type="Proteomes" id="UP001143856"/>
    </source>
</evidence>
<dbReference type="EMBL" id="JAPDGR010000898">
    <property type="protein sequence ID" value="KAJ2986758.1"/>
    <property type="molecule type" value="Genomic_DNA"/>
</dbReference>